<protein>
    <submittedName>
        <fullName evidence="6">ABC-2 type transport system ATP-binding protein</fullName>
    </submittedName>
</protein>
<keyword evidence="4 6" id="KW-0067">ATP-binding</keyword>
<evidence type="ECO:0000256" key="3">
    <source>
        <dbReference type="ARBA" id="ARBA00022741"/>
    </source>
</evidence>
<evidence type="ECO:0000313" key="7">
    <source>
        <dbReference type="Proteomes" id="UP000217103"/>
    </source>
</evidence>
<dbReference type="RefSeq" id="WP_242659435.1">
    <property type="nucleotide sequence ID" value="NZ_FNKK01000002.1"/>
</dbReference>
<dbReference type="InterPro" id="IPR003593">
    <property type="entry name" value="AAA+_ATPase"/>
</dbReference>
<dbReference type="EMBL" id="FNKK01000002">
    <property type="protein sequence ID" value="SDR21718.1"/>
    <property type="molecule type" value="Genomic_DNA"/>
</dbReference>
<dbReference type="PANTHER" id="PTHR43335:SF4">
    <property type="entry name" value="ABC TRANSPORTER, ATP-BINDING PROTEIN"/>
    <property type="match status" value="1"/>
</dbReference>
<organism evidence="6 7">
    <name type="scientific">Thermostaphylospora chromogena</name>
    <dbReference type="NCBI Taxonomy" id="35622"/>
    <lineage>
        <taxon>Bacteria</taxon>
        <taxon>Bacillati</taxon>
        <taxon>Actinomycetota</taxon>
        <taxon>Actinomycetes</taxon>
        <taxon>Streptosporangiales</taxon>
        <taxon>Thermomonosporaceae</taxon>
        <taxon>Thermostaphylospora</taxon>
    </lineage>
</organism>
<dbReference type="Gene3D" id="3.40.50.300">
    <property type="entry name" value="P-loop containing nucleotide triphosphate hydrolases"/>
    <property type="match status" value="1"/>
</dbReference>
<evidence type="ECO:0000256" key="2">
    <source>
        <dbReference type="ARBA" id="ARBA00022448"/>
    </source>
</evidence>
<dbReference type="SUPFAM" id="SSF52540">
    <property type="entry name" value="P-loop containing nucleoside triphosphate hydrolases"/>
    <property type="match status" value="1"/>
</dbReference>
<evidence type="ECO:0000256" key="4">
    <source>
        <dbReference type="ARBA" id="ARBA00022840"/>
    </source>
</evidence>
<dbReference type="SMART" id="SM00382">
    <property type="entry name" value="AAA"/>
    <property type="match status" value="1"/>
</dbReference>
<dbReference type="AlphaFoldDB" id="A0A1H1H9B4"/>
<name>A0A1H1H9B4_9ACTN</name>
<evidence type="ECO:0000313" key="6">
    <source>
        <dbReference type="EMBL" id="SDR21718.1"/>
    </source>
</evidence>
<dbReference type="Pfam" id="PF00005">
    <property type="entry name" value="ABC_tran"/>
    <property type="match status" value="1"/>
</dbReference>
<dbReference type="InterPro" id="IPR003439">
    <property type="entry name" value="ABC_transporter-like_ATP-bd"/>
</dbReference>
<keyword evidence="3" id="KW-0547">Nucleotide-binding</keyword>
<reference evidence="6 7" key="1">
    <citation type="submission" date="2016-10" db="EMBL/GenBank/DDBJ databases">
        <authorList>
            <person name="de Groot N.N."/>
        </authorList>
    </citation>
    <scope>NUCLEOTIDE SEQUENCE [LARGE SCALE GENOMIC DNA]</scope>
    <source>
        <strain evidence="6 7">DSM 43794</strain>
    </source>
</reference>
<dbReference type="Proteomes" id="UP000217103">
    <property type="component" value="Unassembled WGS sequence"/>
</dbReference>
<proteinExistence type="inferred from homology"/>
<evidence type="ECO:0000259" key="5">
    <source>
        <dbReference type="PROSITE" id="PS50893"/>
    </source>
</evidence>
<sequence length="239" mass="26382">MNTGGYELEVIELNQRFGSHQVLKDVTIRVRRGEIYGLLGPNGAGKSTLMKILLGMQRPRSGRILLCGAEQSRETLAQVGGMVELPGLWENLTGAEHMAIHTRLRGTPRERGTEELIRFGLGDARDVKVKKYSLGMRWRLAIGIAMLHRPRLLVLDEPTNGLDPGGIRQMRDLIRALPEEGTTVLISSHNLPEIAQICDRVGVLAEGRIVYEGPVAGVGYQGDLEEGFLRLVEAAKTRE</sequence>
<evidence type="ECO:0000256" key="1">
    <source>
        <dbReference type="ARBA" id="ARBA00005417"/>
    </source>
</evidence>
<dbReference type="InterPro" id="IPR027417">
    <property type="entry name" value="P-loop_NTPase"/>
</dbReference>
<dbReference type="STRING" id="35622.SAMN04489764_4155"/>
<feature type="domain" description="ABC transporter" evidence="5">
    <location>
        <begin position="8"/>
        <end position="231"/>
    </location>
</feature>
<accession>A0A1H1H9B4</accession>
<gene>
    <name evidence="6" type="ORF">SAMN04489764_4155</name>
</gene>
<dbReference type="PROSITE" id="PS50893">
    <property type="entry name" value="ABC_TRANSPORTER_2"/>
    <property type="match status" value="1"/>
</dbReference>
<keyword evidence="7" id="KW-1185">Reference proteome</keyword>
<dbReference type="GO" id="GO:0016887">
    <property type="term" value="F:ATP hydrolysis activity"/>
    <property type="evidence" value="ECO:0007669"/>
    <property type="project" value="InterPro"/>
</dbReference>
<comment type="similarity">
    <text evidence="1">Belongs to the ABC transporter superfamily.</text>
</comment>
<dbReference type="GO" id="GO:0005524">
    <property type="term" value="F:ATP binding"/>
    <property type="evidence" value="ECO:0007669"/>
    <property type="project" value="UniProtKB-KW"/>
</dbReference>
<dbReference type="PANTHER" id="PTHR43335">
    <property type="entry name" value="ABC TRANSPORTER, ATP-BINDING PROTEIN"/>
    <property type="match status" value="1"/>
</dbReference>
<keyword evidence="2" id="KW-0813">Transport</keyword>